<keyword evidence="2" id="KW-1185">Reference proteome</keyword>
<gene>
    <name evidence="1" type="ORF">M8744_14720</name>
</gene>
<evidence type="ECO:0000313" key="1">
    <source>
        <dbReference type="EMBL" id="MCM2563407.1"/>
    </source>
</evidence>
<evidence type="ECO:0000313" key="2">
    <source>
        <dbReference type="Proteomes" id="UP001203036"/>
    </source>
</evidence>
<proteinExistence type="predicted"/>
<name>A0ACC5ZYH5_9RHOB</name>
<comment type="caution">
    <text evidence="1">The sequence shown here is derived from an EMBL/GenBank/DDBJ whole genome shotgun (WGS) entry which is preliminary data.</text>
</comment>
<reference evidence="1" key="1">
    <citation type="submission" date="2022-06" db="EMBL/GenBank/DDBJ databases">
        <title>Lutimaribacter sp. EGI FJ00013, a novel bacterium isolated from a salt lake sediment enrichment.</title>
        <authorList>
            <person name="Gao L."/>
            <person name="Fang B.-Z."/>
            <person name="Li W.-J."/>
        </authorList>
    </citation>
    <scope>NUCLEOTIDE SEQUENCE</scope>
    <source>
        <strain evidence="1">EGI FJ00013</strain>
    </source>
</reference>
<organism evidence="1 2">
    <name type="scientific">Lutimaribacter degradans</name>
    <dbReference type="NCBI Taxonomy" id="2945989"/>
    <lineage>
        <taxon>Bacteria</taxon>
        <taxon>Pseudomonadati</taxon>
        <taxon>Pseudomonadota</taxon>
        <taxon>Alphaproteobacteria</taxon>
        <taxon>Rhodobacterales</taxon>
        <taxon>Roseobacteraceae</taxon>
        <taxon>Lutimaribacter</taxon>
    </lineage>
</organism>
<accession>A0ACC5ZYH5</accession>
<protein>
    <submittedName>
        <fullName evidence="1">Uncharacterized protein</fullName>
    </submittedName>
</protein>
<sequence length="99" mass="10359">MKTIITALSLTIAATAPAFADTTLDGTVISTMGNETFVTLHQAERGIGDNGVVSTTTGMDEQVNASRFYDPRDMGKADGPTRQVSVFSGGIKATEFGAR</sequence>
<dbReference type="Proteomes" id="UP001203036">
    <property type="component" value="Unassembled WGS sequence"/>
</dbReference>
<dbReference type="EMBL" id="JAMQGO010000011">
    <property type="protein sequence ID" value="MCM2563407.1"/>
    <property type="molecule type" value="Genomic_DNA"/>
</dbReference>